<accession>A0A158J745</accession>
<evidence type="ECO:0000256" key="4">
    <source>
        <dbReference type="ARBA" id="ARBA00023014"/>
    </source>
</evidence>
<keyword evidence="3" id="KW-0408">Iron</keyword>
<evidence type="ECO:0000256" key="2">
    <source>
        <dbReference type="ARBA" id="ARBA00022723"/>
    </source>
</evidence>
<evidence type="ECO:0000313" key="6">
    <source>
        <dbReference type="EMBL" id="SAL64724.1"/>
    </source>
</evidence>
<protein>
    <submittedName>
        <fullName evidence="6">Rieske (2Fe-2S) domain-containing protein</fullName>
    </submittedName>
</protein>
<dbReference type="CDD" id="cd03528">
    <property type="entry name" value="Rieske_RO_ferredoxin"/>
    <property type="match status" value="1"/>
</dbReference>
<dbReference type="InterPro" id="IPR036922">
    <property type="entry name" value="Rieske_2Fe-2S_sf"/>
</dbReference>
<dbReference type="Pfam" id="PF00355">
    <property type="entry name" value="Rieske"/>
    <property type="match status" value="1"/>
</dbReference>
<evidence type="ECO:0000259" key="5">
    <source>
        <dbReference type="PROSITE" id="PS51296"/>
    </source>
</evidence>
<dbReference type="RefSeq" id="WP_053568967.1">
    <property type="nucleotide sequence ID" value="NZ_FCNY02000021.1"/>
</dbReference>
<dbReference type="PANTHER" id="PTHR21496">
    <property type="entry name" value="FERREDOXIN-RELATED"/>
    <property type="match status" value="1"/>
</dbReference>
<dbReference type="EMBL" id="FCNY02000021">
    <property type="protein sequence ID" value="SAL64724.1"/>
    <property type="molecule type" value="Genomic_DNA"/>
</dbReference>
<evidence type="ECO:0000313" key="7">
    <source>
        <dbReference type="Proteomes" id="UP000054740"/>
    </source>
</evidence>
<dbReference type="SUPFAM" id="SSF50022">
    <property type="entry name" value="ISP domain"/>
    <property type="match status" value="1"/>
</dbReference>
<dbReference type="InterPro" id="IPR017941">
    <property type="entry name" value="Rieske_2Fe-2S"/>
</dbReference>
<evidence type="ECO:0000256" key="1">
    <source>
        <dbReference type="ARBA" id="ARBA00022714"/>
    </source>
</evidence>
<dbReference type="PANTHER" id="PTHR21496:SF23">
    <property type="entry name" value="3-PHENYLPROPIONATE_CINNAMIC ACID DIOXYGENASE FERREDOXIN SUBUNIT"/>
    <property type="match status" value="1"/>
</dbReference>
<keyword evidence="7" id="KW-1185">Reference proteome</keyword>
<dbReference type="AlphaFoldDB" id="A0A158J745"/>
<keyword evidence="2" id="KW-0479">Metal-binding</keyword>
<dbReference type="Gene3D" id="2.102.10.10">
    <property type="entry name" value="Rieske [2Fe-2S] iron-sulphur domain"/>
    <property type="match status" value="1"/>
</dbReference>
<name>A0A158J745_CABCO</name>
<gene>
    <name evidence="6" type="ORF">AWB70_06016</name>
</gene>
<dbReference type="GO" id="GO:0046872">
    <property type="term" value="F:metal ion binding"/>
    <property type="evidence" value="ECO:0007669"/>
    <property type="project" value="UniProtKB-KW"/>
</dbReference>
<keyword evidence="1" id="KW-0001">2Fe-2S</keyword>
<keyword evidence="4" id="KW-0411">Iron-sulfur</keyword>
<reference evidence="7" key="1">
    <citation type="submission" date="2016-01" db="EMBL/GenBank/DDBJ databases">
        <authorList>
            <person name="Peeters C."/>
        </authorList>
    </citation>
    <scope>NUCLEOTIDE SEQUENCE [LARGE SCALE GENOMIC DNA]</scope>
</reference>
<sequence length="107" mass="11903">MNEDWTTVCRVSDLKPDTAFATEVGNKAVAIYLVEDRYFATDNVCPHAYALLSDGWLEGKEIECPLHGARFDIETGALLEGPAECGLQTYPVRVLRDEVQCQTHNLS</sequence>
<proteinExistence type="predicted"/>
<dbReference type="Proteomes" id="UP000054740">
    <property type="component" value="Unassembled WGS sequence"/>
</dbReference>
<dbReference type="GO" id="GO:0051537">
    <property type="term" value="F:2 iron, 2 sulfur cluster binding"/>
    <property type="evidence" value="ECO:0007669"/>
    <property type="project" value="UniProtKB-KW"/>
</dbReference>
<organism evidence="6 7">
    <name type="scientific">Caballeronia cordobensis</name>
    <name type="common">Burkholderia cordobensis</name>
    <dbReference type="NCBI Taxonomy" id="1353886"/>
    <lineage>
        <taxon>Bacteria</taxon>
        <taxon>Pseudomonadati</taxon>
        <taxon>Pseudomonadota</taxon>
        <taxon>Betaproteobacteria</taxon>
        <taxon>Burkholderiales</taxon>
        <taxon>Burkholderiaceae</taxon>
        <taxon>Caballeronia</taxon>
    </lineage>
</organism>
<evidence type="ECO:0000256" key="3">
    <source>
        <dbReference type="ARBA" id="ARBA00023004"/>
    </source>
</evidence>
<dbReference type="PROSITE" id="PS51296">
    <property type="entry name" value="RIESKE"/>
    <property type="match status" value="1"/>
</dbReference>
<feature type="domain" description="Rieske" evidence="5">
    <location>
        <begin position="6"/>
        <end position="101"/>
    </location>
</feature>